<dbReference type="InterPro" id="IPR013154">
    <property type="entry name" value="ADH-like_N"/>
</dbReference>
<proteinExistence type="predicted"/>
<dbReference type="PANTHER" id="PTHR44154:SF1">
    <property type="entry name" value="QUINONE OXIDOREDUCTASE"/>
    <property type="match status" value="1"/>
</dbReference>
<dbReference type="GO" id="GO:0016491">
    <property type="term" value="F:oxidoreductase activity"/>
    <property type="evidence" value="ECO:0007669"/>
    <property type="project" value="InterPro"/>
</dbReference>
<dbReference type="SMART" id="SM00829">
    <property type="entry name" value="PKS_ER"/>
    <property type="match status" value="1"/>
</dbReference>
<dbReference type="SUPFAM" id="SSF50129">
    <property type="entry name" value="GroES-like"/>
    <property type="match status" value="1"/>
</dbReference>
<evidence type="ECO:0000256" key="1">
    <source>
        <dbReference type="ARBA" id="ARBA00022857"/>
    </source>
</evidence>
<dbReference type="SUPFAM" id="SSF51735">
    <property type="entry name" value="NAD(P)-binding Rossmann-fold domains"/>
    <property type="match status" value="1"/>
</dbReference>
<dbReference type="Pfam" id="PF00107">
    <property type="entry name" value="ADH_zinc_N"/>
    <property type="match status" value="1"/>
</dbReference>
<accession>A0A6J6HWI9</accession>
<feature type="domain" description="Enoyl reductase (ER)" evidence="2">
    <location>
        <begin position="13"/>
        <end position="320"/>
    </location>
</feature>
<name>A0A6J6HWI9_9ZZZZ</name>
<organism evidence="3">
    <name type="scientific">freshwater metagenome</name>
    <dbReference type="NCBI Taxonomy" id="449393"/>
    <lineage>
        <taxon>unclassified sequences</taxon>
        <taxon>metagenomes</taxon>
        <taxon>ecological metagenomes</taxon>
    </lineage>
</organism>
<dbReference type="EMBL" id="CAEZVF010000023">
    <property type="protein sequence ID" value="CAB4616943.1"/>
    <property type="molecule type" value="Genomic_DNA"/>
</dbReference>
<dbReference type="InterPro" id="IPR051603">
    <property type="entry name" value="Zinc-ADH_QOR/CCCR"/>
</dbReference>
<protein>
    <submittedName>
        <fullName evidence="3">Unannotated protein</fullName>
    </submittedName>
</protein>
<dbReference type="PANTHER" id="PTHR44154">
    <property type="entry name" value="QUINONE OXIDOREDUCTASE"/>
    <property type="match status" value="1"/>
</dbReference>
<dbReference type="Gene3D" id="3.90.180.10">
    <property type="entry name" value="Medium-chain alcohol dehydrogenases, catalytic domain"/>
    <property type="match status" value="1"/>
</dbReference>
<keyword evidence="1" id="KW-0521">NADP</keyword>
<dbReference type="InterPro" id="IPR011032">
    <property type="entry name" value="GroES-like_sf"/>
</dbReference>
<dbReference type="InterPro" id="IPR036291">
    <property type="entry name" value="NAD(P)-bd_dom_sf"/>
</dbReference>
<dbReference type="Pfam" id="PF08240">
    <property type="entry name" value="ADH_N"/>
    <property type="match status" value="1"/>
</dbReference>
<dbReference type="InterPro" id="IPR020843">
    <property type="entry name" value="ER"/>
</dbReference>
<gene>
    <name evidence="3" type="ORF">UFOPK1939_00269</name>
</gene>
<evidence type="ECO:0000313" key="3">
    <source>
        <dbReference type="EMBL" id="CAB4616943.1"/>
    </source>
</evidence>
<reference evidence="3" key="1">
    <citation type="submission" date="2020-05" db="EMBL/GenBank/DDBJ databases">
        <authorList>
            <person name="Chiriac C."/>
            <person name="Salcher M."/>
            <person name="Ghai R."/>
            <person name="Kavagutti S V."/>
        </authorList>
    </citation>
    <scope>NUCLEOTIDE SEQUENCE</scope>
</reference>
<sequence length="322" mass="33417">MLAARALNSSPEDPIQALGLVDVPIPLPDSGWTRVQVKAAGLNHHDVWTLRGVGISPERLPITLGCEASGIDDTGREVIVHGVIADPAAGGGDETLDPGRSLLSEVHDGTFAEYVVVPSRNVIAKPSGISFEEAACLPVAWLTAFRMLTTVGKLMPGETLLVQGSAGGVASAAIALGRAMGLRVWATSRSEDKRAFALSLGAHAVFEPGARLPHRVDAVIETVGEATWSHSMKSLRPGGRIIISGATTGSMPPADLSRLFFLQLQVLGSTMGTVGELSSLVSFLEGTGLRPTIDRVVPLTDAASAINAMATGDVMGKIVLAP</sequence>
<dbReference type="AlphaFoldDB" id="A0A6J6HWI9"/>
<dbReference type="InterPro" id="IPR013149">
    <property type="entry name" value="ADH-like_C"/>
</dbReference>
<evidence type="ECO:0000259" key="2">
    <source>
        <dbReference type="SMART" id="SM00829"/>
    </source>
</evidence>